<name>A0A9W4MB74_9ACTN</name>
<dbReference type="AlphaFoldDB" id="A0A9W4MB74"/>
<keyword evidence="3" id="KW-1185">Reference proteome</keyword>
<proteinExistence type="predicted"/>
<feature type="region of interest" description="Disordered" evidence="1">
    <location>
        <begin position="35"/>
        <end position="84"/>
    </location>
</feature>
<feature type="compositionally biased region" description="Low complexity" evidence="1">
    <location>
        <begin position="44"/>
        <end position="53"/>
    </location>
</feature>
<protein>
    <submittedName>
        <fullName evidence="2">Uncharacterized protein</fullName>
    </submittedName>
</protein>
<evidence type="ECO:0000313" key="2">
    <source>
        <dbReference type="EMBL" id="CAG7639344.1"/>
    </source>
</evidence>
<sequence>MRRAEHAAGQGGRRPGHARLAAAAGVPAAGLRHPARHLRRHASQRVGRAQAGRGLRRRDVPGLGPRGALRRVLTSPDAPCPARV</sequence>
<dbReference type="EMBL" id="CAJVAX010000017">
    <property type="protein sequence ID" value="CAG7639344.1"/>
    <property type="molecule type" value="Genomic_DNA"/>
</dbReference>
<evidence type="ECO:0000256" key="1">
    <source>
        <dbReference type="SAM" id="MobiDB-lite"/>
    </source>
</evidence>
<dbReference type="Proteomes" id="UP001153328">
    <property type="component" value="Unassembled WGS sequence"/>
</dbReference>
<comment type="caution">
    <text evidence="2">The sequence shown here is derived from an EMBL/GenBank/DDBJ whole genome shotgun (WGS) entry which is preliminary data.</text>
</comment>
<gene>
    <name evidence="2" type="ORF">SBRY_30318</name>
</gene>
<evidence type="ECO:0000313" key="3">
    <source>
        <dbReference type="Proteomes" id="UP001153328"/>
    </source>
</evidence>
<accession>A0A9W4MB74</accession>
<organism evidence="2 3">
    <name type="scientific">Actinacidiphila bryophytorum</name>
    <dbReference type="NCBI Taxonomy" id="1436133"/>
    <lineage>
        <taxon>Bacteria</taxon>
        <taxon>Bacillati</taxon>
        <taxon>Actinomycetota</taxon>
        <taxon>Actinomycetes</taxon>
        <taxon>Kitasatosporales</taxon>
        <taxon>Streptomycetaceae</taxon>
        <taxon>Actinacidiphila</taxon>
    </lineage>
</organism>
<reference evidence="2" key="1">
    <citation type="submission" date="2021-06" db="EMBL/GenBank/DDBJ databases">
        <authorList>
            <person name="Arsene-Ploetze F."/>
        </authorList>
    </citation>
    <scope>NUCLEOTIDE SEQUENCE</scope>
    <source>
        <strain evidence="2">SBRY1</strain>
    </source>
</reference>